<dbReference type="GO" id="GO:0005737">
    <property type="term" value="C:cytoplasm"/>
    <property type="evidence" value="ECO:0007669"/>
    <property type="project" value="UniProtKB-SubCell"/>
</dbReference>
<keyword evidence="5 12" id="KW-0436">Ligase</keyword>
<dbReference type="PANTHER" id="PTHR43697:SF1">
    <property type="entry name" value="SERINE--TRNA LIGASE"/>
    <property type="match status" value="1"/>
</dbReference>
<reference evidence="17 18" key="1">
    <citation type="journal article" date="2016" name="Nat. Commun.">
        <title>Thousands of microbial genomes shed light on interconnected biogeochemical processes in an aquifer system.</title>
        <authorList>
            <person name="Anantharaman K."/>
            <person name="Brown C.T."/>
            <person name="Hug L.A."/>
            <person name="Sharon I."/>
            <person name="Castelle C.J."/>
            <person name="Probst A.J."/>
            <person name="Thomas B.C."/>
            <person name="Singh A."/>
            <person name="Wilkins M.J."/>
            <person name="Karaoz U."/>
            <person name="Brodie E.L."/>
            <person name="Williams K.H."/>
            <person name="Hubbard S.S."/>
            <person name="Banfield J.F."/>
        </authorList>
    </citation>
    <scope>NUCLEOTIDE SEQUENCE [LARGE SCALE GENOMIC DNA]</scope>
</reference>
<sequence>MLDIKLIRQNPELVKEGCRKKQVKVDIDRLLEIDKKRRELMLALEDIRAQKNKANDEIKQIHDKSEREVVILKMRELDKGNDRLEAEFKEIDAEFQGLLRSIPNLPLESVPEGKDDTENKVIREVGKRTKFDFAHKDYLELGQNLDLIDTERAGKTSGSRFGFLKNEAALLEFAIISLAMETAGKRGFIPIVPPVLLKPEMMEGMGYIERGGEEIYFLEKDNLYLVGTSEQIIGSMHADEIFEEKDLPQRYIGFSSCFRREAGSYGKDTRGILRVHQFDKAEMFSFCPPEKSVGEHQLLLSIEEELMQKLELPYHVLQICGGDLGDPAAAKYDLEVWLPSQEKYRETHSTSNCTDYQARRLNIRYRKKDGSLEFVHTLNGTAFAVGRTLIAILENYQQKDGSIKTPKALQKYVDFKEIKR</sequence>
<dbReference type="GO" id="GO:0004828">
    <property type="term" value="F:serine-tRNA ligase activity"/>
    <property type="evidence" value="ECO:0007669"/>
    <property type="project" value="UniProtKB-UniRule"/>
</dbReference>
<keyword evidence="4 12" id="KW-0963">Cytoplasm</keyword>
<evidence type="ECO:0000256" key="3">
    <source>
        <dbReference type="ARBA" id="ARBA00010728"/>
    </source>
</evidence>
<dbReference type="Gene3D" id="3.30.930.10">
    <property type="entry name" value="Bira Bifunctional Protein, Domain 2"/>
    <property type="match status" value="1"/>
</dbReference>
<dbReference type="InterPro" id="IPR002314">
    <property type="entry name" value="aa-tRNA-synt_IIb"/>
</dbReference>
<comment type="subunit">
    <text evidence="12">Homodimer. The tRNA molecule binds across the dimer.</text>
</comment>
<keyword evidence="15" id="KW-0175">Coiled coil</keyword>
<dbReference type="HAMAP" id="MF_00176">
    <property type="entry name" value="Ser_tRNA_synth_type1"/>
    <property type="match status" value="1"/>
</dbReference>
<comment type="catalytic activity">
    <reaction evidence="11 12">
        <text>tRNA(Ser) + L-serine + ATP = L-seryl-tRNA(Ser) + AMP + diphosphate + H(+)</text>
        <dbReference type="Rhea" id="RHEA:12292"/>
        <dbReference type="Rhea" id="RHEA-COMP:9669"/>
        <dbReference type="Rhea" id="RHEA-COMP:9703"/>
        <dbReference type="ChEBI" id="CHEBI:15378"/>
        <dbReference type="ChEBI" id="CHEBI:30616"/>
        <dbReference type="ChEBI" id="CHEBI:33019"/>
        <dbReference type="ChEBI" id="CHEBI:33384"/>
        <dbReference type="ChEBI" id="CHEBI:78442"/>
        <dbReference type="ChEBI" id="CHEBI:78533"/>
        <dbReference type="ChEBI" id="CHEBI:456215"/>
        <dbReference type="EC" id="6.1.1.11"/>
    </reaction>
</comment>
<dbReference type="InterPro" id="IPR006195">
    <property type="entry name" value="aa-tRNA-synth_II"/>
</dbReference>
<evidence type="ECO:0000256" key="9">
    <source>
        <dbReference type="ARBA" id="ARBA00023146"/>
    </source>
</evidence>
<feature type="binding site" evidence="12 14">
    <location>
        <begin position="346"/>
        <end position="349"/>
    </location>
    <ligand>
        <name>ATP</name>
        <dbReference type="ChEBI" id="CHEBI:30616"/>
    </ligand>
</feature>
<evidence type="ECO:0000256" key="13">
    <source>
        <dbReference type="PIRSR" id="PIRSR001529-1"/>
    </source>
</evidence>
<proteinExistence type="inferred from homology"/>
<comment type="subcellular location">
    <subcellularLocation>
        <location evidence="1 12">Cytoplasm</location>
    </subcellularLocation>
</comment>
<dbReference type="PROSITE" id="PS50862">
    <property type="entry name" value="AA_TRNA_LIGASE_II"/>
    <property type="match status" value="1"/>
</dbReference>
<dbReference type="InterPro" id="IPR010978">
    <property type="entry name" value="tRNA-bd_arm"/>
</dbReference>
<feature type="binding site" evidence="12">
    <location>
        <position position="275"/>
    </location>
    <ligand>
        <name>ATP</name>
        <dbReference type="ChEBI" id="CHEBI:30616"/>
    </ligand>
</feature>
<evidence type="ECO:0000256" key="2">
    <source>
        <dbReference type="ARBA" id="ARBA00005045"/>
    </source>
</evidence>
<name>A0A1G2QMX5_9BACT</name>
<dbReference type="GO" id="GO:0016260">
    <property type="term" value="P:selenocysteine biosynthetic process"/>
    <property type="evidence" value="ECO:0007669"/>
    <property type="project" value="UniProtKB-UniRule"/>
</dbReference>
<dbReference type="EC" id="6.1.1.11" evidence="12"/>
<dbReference type="GO" id="GO:0005524">
    <property type="term" value="F:ATP binding"/>
    <property type="evidence" value="ECO:0007669"/>
    <property type="project" value="UniProtKB-UniRule"/>
</dbReference>
<evidence type="ECO:0000256" key="11">
    <source>
        <dbReference type="ARBA" id="ARBA00048823"/>
    </source>
</evidence>
<evidence type="ECO:0000256" key="10">
    <source>
        <dbReference type="ARBA" id="ARBA00047929"/>
    </source>
</evidence>
<feature type="binding site" evidence="14">
    <location>
        <begin position="275"/>
        <end position="278"/>
    </location>
    <ligand>
        <name>ATP</name>
        <dbReference type="ChEBI" id="CHEBI:30616"/>
    </ligand>
</feature>
<evidence type="ECO:0000256" key="1">
    <source>
        <dbReference type="ARBA" id="ARBA00004496"/>
    </source>
</evidence>
<feature type="domain" description="Aminoacyl-transfer RNA synthetases class-II family profile" evidence="16">
    <location>
        <begin position="185"/>
        <end position="406"/>
    </location>
</feature>
<comment type="similarity">
    <text evidence="3 12">Belongs to the class-II aminoacyl-tRNA synthetase family. Type-1 seryl-tRNA synthetase subfamily.</text>
</comment>
<gene>
    <name evidence="12" type="primary">serS</name>
    <name evidence="17" type="ORF">A2117_00195</name>
</gene>
<evidence type="ECO:0000256" key="15">
    <source>
        <dbReference type="SAM" id="Coils"/>
    </source>
</evidence>
<evidence type="ECO:0000259" key="16">
    <source>
        <dbReference type="PROSITE" id="PS50862"/>
    </source>
</evidence>
<dbReference type="InterPro" id="IPR002317">
    <property type="entry name" value="Ser-tRNA-ligase_type_1"/>
</dbReference>
<feature type="coiled-coil region" evidence="15">
    <location>
        <begin position="33"/>
        <end position="101"/>
    </location>
</feature>
<evidence type="ECO:0000256" key="5">
    <source>
        <dbReference type="ARBA" id="ARBA00022598"/>
    </source>
</evidence>
<protein>
    <recommendedName>
        <fullName evidence="12">Serine--tRNA ligase</fullName>
        <ecNumber evidence="12">6.1.1.11</ecNumber>
    </recommendedName>
    <alternativeName>
        <fullName evidence="12">Seryl-tRNA synthetase</fullName>
        <shortName evidence="12">SerRS</shortName>
    </alternativeName>
    <alternativeName>
        <fullName evidence="12">Seryl-tRNA(Ser/Sec) synthetase</fullName>
    </alternativeName>
</protein>
<dbReference type="STRING" id="1802443.A2117_00195"/>
<dbReference type="AlphaFoldDB" id="A0A1G2QMX5"/>
<keyword evidence="9 12" id="KW-0030">Aminoacyl-tRNA synthetase</keyword>
<evidence type="ECO:0000313" key="17">
    <source>
        <dbReference type="EMBL" id="OHA61970.1"/>
    </source>
</evidence>
<feature type="binding site" evidence="12">
    <location>
        <position position="381"/>
    </location>
    <ligand>
        <name>L-serine</name>
        <dbReference type="ChEBI" id="CHEBI:33384"/>
    </ligand>
</feature>
<keyword evidence="6 12" id="KW-0547">Nucleotide-binding</keyword>
<dbReference type="Gene3D" id="1.10.287.40">
    <property type="entry name" value="Serine-tRNA synthetase, tRNA binding domain"/>
    <property type="match status" value="1"/>
</dbReference>
<dbReference type="Proteomes" id="UP000179245">
    <property type="component" value="Unassembled WGS sequence"/>
</dbReference>
<keyword evidence="8 12" id="KW-0648">Protein biosynthesis</keyword>
<organism evidence="17 18">
    <name type="scientific">Candidatus Wildermuthbacteria bacterium GWA2_46_15</name>
    <dbReference type="NCBI Taxonomy" id="1802443"/>
    <lineage>
        <taxon>Bacteria</taxon>
        <taxon>Candidatus Wildermuthiibacteriota</taxon>
    </lineage>
</organism>
<evidence type="ECO:0000256" key="7">
    <source>
        <dbReference type="ARBA" id="ARBA00022840"/>
    </source>
</evidence>
<dbReference type="PRINTS" id="PR00981">
    <property type="entry name" value="TRNASYNTHSER"/>
</dbReference>
<dbReference type="InterPro" id="IPR015866">
    <property type="entry name" value="Ser-tRNA-synth_1_N"/>
</dbReference>
<accession>A0A1G2QMX5</accession>
<feature type="binding site" evidence="12">
    <location>
        <begin position="228"/>
        <end position="230"/>
    </location>
    <ligand>
        <name>L-serine</name>
        <dbReference type="ChEBI" id="CHEBI:33384"/>
    </ligand>
</feature>
<dbReference type="PANTHER" id="PTHR43697">
    <property type="entry name" value="SERYL-TRNA SYNTHETASE"/>
    <property type="match status" value="1"/>
</dbReference>
<dbReference type="SUPFAM" id="SSF55681">
    <property type="entry name" value="Class II aaRS and biotin synthetases"/>
    <property type="match status" value="1"/>
</dbReference>
<dbReference type="EMBL" id="MHTO01000025">
    <property type="protein sequence ID" value="OHA61970.1"/>
    <property type="molecule type" value="Genomic_DNA"/>
</dbReference>
<evidence type="ECO:0000313" key="18">
    <source>
        <dbReference type="Proteomes" id="UP000179245"/>
    </source>
</evidence>
<evidence type="ECO:0000256" key="8">
    <source>
        <dbReference type="ARBA" id="ARBA00022917"/>
    </source>
</evidence>
<evidence type="ECO:0000256" key="12">
    <source>
        <dbReference type="HAMAP-Rule" id="MF_00176"/>
    </source>
</evidence>
<comment type="pathway">
    <text evidence="2 12">Aminoacyl-tRNA biosynthesis; selenocysteinyl-tRNA(Sec) biosynthesis; L-seryl-tRNA(Sec) from L-serine and tRNA(Sec): step 1/1.</text>
</comment>
<dbReference type="SUPFAM" id="SSF46589">
    <property type="entry name" value="tRNA-binding arm"/>
    <property type="match status" value="1"/>
</dbReference>
<evidence type="ECO:0000256" key="6">
    <source>
        <dbReference type="ARBA" id="ARBA00022741"/>
    </source>
</evidence>
<evidence type="ECO:0000256" key="4">
    <source>
        <dbReference type="ARBA" id="ARBA00022490"/>
    </source>
</evidence>
<comment type="catalytic activity">
    <reaction evidence="10 12">
        <text>tRNA(Sec) + L-serine + ATP = L-seryl-tRNA(Sec) + AMP + diphosphate + H(+)</text>
        <dbReference type="Rhea" id="RHEA:42580"/>
        <dbReference type="Rhea" id="RHEA-COMP:9742"/>
        <dbReference type="Rhea" id="RHEA-COMP:10128"/>
        <dbReference type="ChEBI" id="CHEBI:15378"/>
        <dbReference type="ChEBI" id="CHEBI:30616"/>
        <dbReference type="ChEBI" id="CHEBI:33019"/>
        <dbReference type="ChEBI" id="CHEBI:33384"/>
        <dbReference type="ChEBI" id="CHEBI:78442"/>
        <dbReference type="ChEBI" id="CHEBI:78533"/>
        <dbReference type="ChEBI" id="CHEBI:456215"/>
        <dbReference type="EC" id="6.1.1.11"/>
    </reaction>
</comment>
<dbReference type="InterPro" id="IPR042103">
    <property type="entry name" value="SerRS_1_N_sf"/>
</dbReference>
<comment type="domain">
    <text evidence="12">Consists of two distinct domains, a catalytic core and a N-terminal extension that is involved in tRNA binding.</text>
</comment>
<dbReference type="GO" id="GO:0006434">
    <property type="term" value="P:seryl-tRNA aminoacylation"/>
    <property type="evidence" value="ECO:0007669"/>
    <property type="project" value="UniProtKB-UniRule"/>
</dbReference>
<feature type="binding site" evidence="12 13">
    <location>
        <position position="282"/>
    </location>
    <ligand>
        <name>L-serine</name>
        <dbReference type="ChEBI" id="CHEBI:33384"/>
    </ligand>
</feature>
<dbReference type="UniPathway" id="UPA00906">
    <property type="reaction ID" value="UER00895"/>
</dbReference>
<feature type="binding site" evidence="13">
    <location>
        <position position="259"/>
    </location>
    <ligand>
        <name>L-serine</name>
        <dbReference type="ChEBI" id="CHEBI:33384"/>
    </ligand>
</feature>
<dbReference type="Pfam" id="PF00587">
    <property type="entry name" value="tRNA-synt_2b"/>
    <property type="match status" value="1"/>
</dbReference>
<feature type="site" description="Important for serine binding" evidence="13">
    <location>
        <position position="381"/>
    </location>
</feature>
<feature type="binding site" evidence="13">
    <location>
        <position position="228"/>
    </location>
    <ligand>
        <name>L-serine</name>
        <dbReference type="ChEBI" id="CHEBI:33384"/>
    </ligand>
</feature>
<keyword evidence="7 12" id="KW-0067">ATP-binding</keyword>
<dbReference type="Pfam" id="PF02403">
    <property type="entry name" value="Seryl_tRNA_N"/>
    <property type="match status" value="1"/>
</dbReference>
<comment type="function">
    <text evidence="12">Catalyzes the attachment of serine to tRNA(Ser). Is also able to aminoacylate tRNA(Sec) with serine, to form the misacylated tRNA L-seryl-tRNA(Sec), which will be further converted into selenocysteinyl-tRNA(Sec).</text>
</comment>
<feature type="binding site" evidence="13">
    <location>
        <position position="379"/>
    </location>
    <ligand>
        <name>L-serine</name>
        <dbReference type="ChEBI" id="CHEBI:33384"/>
    </ligand>
</feature>
<dbReference type="NCBIfam" id="TIGR00414">
    <property type="entry name" value="serS"/>
    <property type="match status" value="1"/>
</dbReference>
<evidence type="ECO:0000256" key="14">
    <source>
        <dbReference type="PIRSR" id="PIRSR001529-2"/>
    </source>
</evidence>
<dbReference type="InterPro" id="IPR033729">
    <property type="entry name" value="SerRS_core"/>
</dbReference>
<dbReference type="InterPro" id="IPR045864">
    <property type="entry name" value="aa-tRNA-synth_II/BPL/LPL"/>
</dbReference>
<dbReference type="CDD" id="cd00770">
    <property type="entry name" value="SerRS_core"/>
    <property type="match status" value="1"/>
</dbReference>
<dbReference type="PIRSF" id="PIRSF001529">
    <property type="entry name" value="Ser-tRNA-synth_IIa"/>
    <property type="match status" value="1"/>
</dbReference>
<comment type="caution">
    <text evidence="17">The sequence shown here is derived from an EMBL/GenBank/DDBJ whole genome shotgun (WGS) entry which is preliminary data.</text>
</comment>
<feature type="binding site" evidence="12 14">
    <location>
        <begin position="259"/>
        <end position="261"/>
    </location>
    <ligand>
        <name>ATP</name>
        <dbReference type="ChEBI" id="CHEBI:30616"/>
    </ligand>
</feature>